<keyword evidence="2" id="KW-0472">Membrane</keyword>
<protein>
    <submittedName>
        <fullName evidence="4">Zinc-ribbon domain-containing protein</fullName>
    </submittedName>
</protein>
<organism evidence="4 5">
    <name type="scientific">Megasphaera hexanoica</name>
    <dbReference type="NCBI Taxonomy" id="1675036"/>
    <lineage>
        <taxon>Bacteria</taxon>
        <taxon>Bacillati</taxon>
        <taxon>Bacillota</taxon>
        <taxon>Negativicutes</taxon>
        <taxon>Veillonellales</taxon>
        <taxon>Veillonellaceae</taxon>
        <taxon>Megasphaera</taxon>
    </lineage>
</organism>
<keyword evidence="5" id="KW-1185">Reference proteome</keyword>
<comment type="caution">
    <text evidence="4">The sequence shown here is derived from an EMBL/GenBank/DDBJ whole genome shotgun (WGS) entry which is preliminary data.</text>
</comment>
<feature type="region of interest" description="Disordered" evidence="1">
    <location>
        <begin position="76"/>
        <end position="100"/>
    </location>
</feature>
<feature type="region of interest" description="Disordered" evidence="1">
    <location>
        <begin position="26"/>
        <end position="52"/>
    </location>
</feature>
<evidence type="ECO:0000313" key="4">
    <source>
        <dbReference type="EMBL" id="MFG6271604.1"/>
    </source>
</evidence>
<accession>A0ABW7DMN4</accession>
<dbReference type="RefSeq" id="WP_113855878.1">
    <property type="nucleotide sequence ID" value="NZ_CP011940.1"/>
</dbReference>
<dbReference type="EMBL" id="JBIEKR010000001">
    <property type="protein sequence ID" value="MFG6271604.1"/>
    <property type="molecule type" value="Genomic_DNA"/>
</dbReference>
<evidence type="ECO:0000313" key="5">
    <source>
        <dbReference type="Proteomes" id="UP001605989"/>
    </source>
</evidence>
<keyword evidence="2" id="KW-1133">Transmembrane helix</keyword>
<reference evidence="4 5" key="1">
    <citation type="submission" date="2024-10" db="EMBL/GenBank/DDBJ databases">
        <authorList>
            <person name="Sang B.-I."/>
            <person name="Prabhaharan D."/>
        </authorList>
    </citation>
    <scope>NUCLEOTIDE SEQUENCE [LARGE SCALE GENOMIC DNA]</scope>
    <source>
        <strain evidence="4 5">MH</strain>
    </source>
</reference>
<dbReference type="Proteomes" id="UP001605989">
    <property type="component" value="Unassembled WGS sequence"/>
</dbReference>
<keyword evidence="2" id="KW-0812">Transmembrane</keyword>
<gene>
    <name evidence="4" type="ORF">ACGTZG_00190</name>
</gene>
<feature type="compositionally biased region" description="Low complexity" evidence="1">
    <location>
        <begin position="76"/>
        <end position="93"/>
    </location>
</feature>
<feature type="domain" description="Zinc-ribbon" evidence="3">
    <location>
        <begin position="2"/>
        <end position="23"/>
    </location>
</feature>
<evidence type="ECO:0000256" key="1">
    <source>
        <dbReference type="SAM" id="MobiDB-lite"/>
    </source>
</evidence>
<sequence length="228" mass="24994">MFCTKCGKQIPDDSKFCPYCGNPAETPENMQKHVDKPTPYIPDKPPQTSSKKSTVIASVIGIAILLGVITMAFSSKPASTTSKPASSTKTTQAKSKEEVQKIPAPTSIENFEIDINVIGEPIAKIQIKNNSDKTIDGFKVLVSAKDNFGKEVREFGGGKPVASLMSQRKIDPGALSDFRYYWTLHGYENGTKFHAKIYEIHYTDGTSWKASQSNPVEADTVKTDKVIQ</sequence>
<dbReference type="InterPro" id="IPR026870">
    <property type="entry name" value="Zinc_ribbon_dom"/>
</dbReference>
<feature type="compositionally biased region" description="Basic and acidic residues" evidence="1">
    <location>
        <begin position="219"/>
        <end position="228"/>
    </location>
</feature>
<proteinExistence type="predicted"/>
<name>A0ABW7DMN4_9FIRM</name>
<evidence type="ECO:0000259" key="3">
    <source>
        <dbReference type="Pfam" id="PF13240"/>
    </source>
</evidence>
<dbReference type="Pfam" id="PF13240">
    <property type="entry name" value="Zn_Ribbon_1"/>
    <property type="match status" value="1"/>
</dbReference>
<feature type="region of interest" description="Disordered" evidence="1">
    <location>
        <begin position="209"/>
        <end position="228"/>
    </location>
</feature>
<feature type="transmembrane region" description="Helical" evidence="2">
    <location>
        <begin position="54"/>
        <end position="73"/>
    </location>
</feature>
<evidence type="ECO:0000256" key="2">
    <source>
        <dbReference type="SAM" id="Phobius"/>
    </source>
</evidence>